<dbReference type="AlphaFoldDB" id="A0AAU4JZV5"/>
<dbReference type="KEGG" id="whr:OG579_16910"/>
<dbReference type="RefSeq" id="WP_328856876.1">
    <property type="nucleotide sequence ID" value="NZ_CP108021.1"/>
</dbReference>
<name>A0AAU4JZV5_9NOCA</name>
<evidence type="ECO:0000313" key="2">
    <source>
        <dbReference type="Proteomes" id="UP001432128"/>
    </source>
</evidence>
<sequence length="157" mass="17408">MTAGPTCPDCGRQMVSWGVRCLTCGQAQLIADHRARSAAGRTTRRVAVFASRHWRTDSTFQQRQLAALVDALADDNTVDGHPPTLVAFGSAPAERYVADLWEFCSWPIEQRHPDQVMRVDVLTTIDAAVIVRRDPALMVAQLAQLELCRVSVARWHA</sequence>
<dbReference type="EMBL" id="CP108021">
    <property type="protein sequence ID" value="WUM19367.1"/>
    <property type="molecule type" value="Genomic_DNA"/>
</dbReference>
<proteinExistence type="predicted"/>
<keyword evidence="2" id="KW-1185">Reference proteome</keyword>
<dbReference type="Proteomes" id="UP001432128">
    <property type="component" value="Chromosome"/>
</dbReference>
<reference evidence="1 2" key="1">
    <citation type="submission" date="2022-10" db="EMBL/GenBank/DDBJ databases">
        <title>The complete genomes of actinobacterial strains from the NBC collection.</title>
        <authorList>
            <person name="Joergensen T.S."/>
            <person name="Alvarez Arevalo M."/>
            <person name="Sterndorff E.B."/>
            <person name="Faurdal D."/>
            <person name="Vuksanovic O."/>
            <person name="Mourched A.-S."/>
            <person name="Charusanti P."/>
            <person name="Shaw S."/>
            <person name="Blin K."/>
            <person name="Weber T."/>
        </authorList>
    </citation>
    <scope>NUCLEOTIDE SEQUENCE [LARGE SCALE GENOMIC DNA]</scope>
    <source>
        <strain evidence="1 2">NBC_00319</strain>
    </source>
</reference>
<accession>A0AAU4JZV5</accession>
<gene>
    <name evidence="1" type="ORF">OG579_16910</name>
</gene>
<evidence type="ECO:0000313" key="1">
    <source>
        <dbReference type="EMBL" id="WUM19367.1"/>
    </source>
</evidence>
<protein>
    <submittedName>
        <fullName evidence="1">Uncharacterized protein</fullName>
    </submittedName>
</protein>
<organism evidence="1 2">
    <name type="scientific">Williamsia herbipolensis</name>
    <dbReference type="NCBI Taxonomy" id="1603258"/>
    <lineage>
        <taxon>Bacteria</taxon>
        <taxon>Bacillati</taxon>
        <taxon>Actinomycetota</taxon>
        <taxon>Actinomycetes</taxon>
        <taxon>Mycobacteriales</taxon>
        <taxon>Nocardiaceae</taxon>
        <taxon>Williamsia</taxon>
    </lineage>
</organism>